<dbReference type="InParanoid" id="G7E179"/>
<dbReference type="RefSeq" id="XP_014567369.1">
    <property type="nucleotide sequence ID" value="XM_014711883.1"/>
</dbReference>
<accession>G7E179</accession>
<keyword evidence="1" id="KW-0732">Signal</keyword>
<evidence type="ECO:0000256" key="1">
    <source>
        <dbReference type="SAM" id="SignalP"/>
    </source>
</evidence>
<protein>
    <submittedName>
        <fullName evidence="2">Uncharacterized protein</fullName>
    </submittedName>
</protein>
<keyword evidence="3" id="KW-1185">Reference proteome</keyword>
<reference evidence="2 3" key="2">
    <citation type="journal article" date="2012" name="Open Biol.">
        <title>Characteristics of nucleosomes and linker DNA regions on the genome of the basidiomycete Mixia osmundae revealed by mono- and dinucleosome mapping.</title>
        <authorList>
            <person name="Nishida H."/>
            <person name="Kondo S."/>
            <person name="Matsumoto T."/>
            <person name="Suzuki Y."/>
            <person name="Yoshikawa H."/>
            <person name="Taylor T.D."/>
            <person name="Sugiyama J."/>
        </authorList>
    </citation>
    <scope>NUCLEOTIDE SEQUENCE [LARGE SCALE GENOMIC DNA]</scope>
    <source>
        <strain evidence="3">CBS 9802 / IAM 14324 / JCM 22182 / KY 12970</strain>
    </source>
</reference>
<dbReference type="Proteomes" id="UP000009131">
    <property type="component" value="Unassembled WGS sequence"/>
</dbReference>
<reference evidence="2 3" key="1">
    <citation type="journal article" date="2011" name="J. Gen. Appl. Microbiol.">
        <title>Draft genome sequencing of the enigmatic basidiomycete Mixia osmundae.</title>
        <authorList>
            <person name="Nishida H."/>
            <person name="Nagatsuka Y."/>
            <person name="Sugiyama J."/>
        </authorList>
    </citation>
    <scope>NUCLEOTIDE SEQUENCE [LARGE SCALE GENOMIC DNA]</scope>
    <source>
        <strain evidence="3">CBS 9802 / IAM 14324 / JCM 22182 / KY 12970</strain>
    </source>
</reference>
<comment type="caution">
    <text evidence="2">The sequence shown here is derived from an EMBL/GenBank/DDBJ whole genome shotgun (WGS) entry which is preliminary data.</text>
</comment>
<organism evidence="2 3">
    <name type="scientific">Mixia osmundae (strain CBS 9802 / IAM 14324 / JCM 22182 / KY 12970)</name>
    <dbReference type="NCBI Taxonomy" id="764103"/>
    <lineage>
        <taxon>Eukaryota</taxon>
        <taxon>Fungi</taxon>
        <taxon>Dikarya</taxon>
        <taxon>Basidiomycota</taxon>
        <taxon>Pucciniomycotina</taxon>
        <taxon>Mixiomycetes</taxon>
        <taxon>Mixiales</taxon>
        <taxon>Mixiaceae</taxon>
        <taxon>Mixia</taxon>
    </lineage>
</organism>
<feature type="signal peptide" evidence="1">
    <location>
        <begin position="1"/>
        <end position="19"/>
    </location>
</feature>
<evidence type="ECO:0000313" key="2">
    <source>
        <dbReference type="EMBL" id="GAA96589.1"/>
    </source>
</evidence>
<evidence type="ECO:0000313" key="3">
    <source>
        <dbReference type="Proteomes" id="UP000009131"/>
    </source>
</evidence>
<feature type="chain" id="PRO_5009955645" evidence="1">
    <location>
        <begin position="20"/>
        <end position="187"/>
    </location>
</feature>
<proteinExistence type="predicted"/>
<dbReference type="AlphaFoldDB" id="G7E179"/>
<gene>
    <name evidence="2" type="primary">Mo03259</name>
    <name evidence="2" type="ORF">E5Q_03259</name>
</gene>
<dbReference type="HOGENOM" id="CLU_1722812_0_0_1"/>
<sequence length="187" mass="20047">MIFSTISALSLASISLAAATSRVVSPNAAGEIRCSVLWTPVGQKTFVSAQIALSKDSAYAAAGRQASMNHLSHSLELIRKVRASQSLRSSRLHLLAWLSHSRRRPPLAHLAQTTSSRTLSQILEPSRAFRYACPVADEQGRIHKDAMGSNFGIGCFGVGIPNLAGTISSLTENRAESDHVKQGFYSA</sequence>
<dbReference type="EMBL" id="BABT02000102">
    <property type="protein sequence ID" value="GAA96589.1"/>
    <property type="molecule type" value="Genomic_DNA"/>
</dbReference>
<name>G7E179_MIXOS</name>